<name>A0A495IFQ6_9MICO</name>
<dbReference type="InterPro" id="IPR022506">
    <property type="entry name" value="Metallophosphoesterase_PPA1498"/>
</dbReference>
<accession>A0A495IFQ6</accession>
<dbReference type="Proteomes" id="UP000280008">
    <property type="component" value="Unassembled WGS sequence"/>
</dbReference>
<reference evidence="3 4" key="1">
    <citation type="submission" date="2018-10" db="EMBL/GenBank/DDBJ databases">
        <title>Sequencing the genomes of 1000 actinobacteria strains.</title>
        <authorList>
            <person name="Klenk H.-P."/>
        </authorList>
    </citation>
    <scope>NUCLEOTIDE SEQUENCE [LARGE SCALE GENOMIC DNA]</scope>
    <source>
        <strain evidence="3 4">DSM 17894</strain>
    </source>
</reference>
<dbReference type="Pfam" id="PF00149">
    <property type="entry name" value="Metallophos"/>
    <property type="match status" value="1"/>
</dbReference>
<evidence type="ECO:0000313" key="3">
    <source>
        <dbReference type="EMBL" id="RKR74480.1"/>
    </source>
</evidence>
<feature type="domain" description="Calcineurin-like phosphoesterase" evidence="2">
    <location>
        <begin position="250"/>
        <end position="467"/>
    </location>
</feature>
<protein>
    <submittedName>
        <fullName evidence="3">Metallophosphoesterase (TIGR03767 family)</fullName>
    </submittedName>
</protein>
<gene>
    <name evidence="3" type="ORF">C8E83_1599</name>
</gene>
<dbReference type="InterPro" id="IPR029052">
    <property type="entry name" value="Metallo-depent_PP-like"/>
</dbReference>
<dbReference type="NCBIfam" id="TIGR03767">
    <property type="entry name" value="P_acnes_RR"/>
    <property type="match status" value="1"/>
</dbReference>
<dbReference type="AlphaFoldDB" id="A0A495IFQ6"/>
<comment type="caution">
    <text evidence="3">The sequence shown here is derived from an EMBL/GenBank/DDBJ whole genome shotgun (WGS) entry which is preliminary data.</text>
</comment>
<evidence type="ECO:0000313" key="4">
    <source>
        <dbReference type="Proteomes" id="UP000280008"/>
    </source>
</evidence>
<dbReference type="InterPro" id="IPR004843">
    <property type="entry name" value="Calcineurin-like_PHP"/>
</dbReference>
<dbReference type="Gene3D" id="3.60.21.10">
    <property type="match status" value="1"/>
</dbReference>
<evidence type="ECO:0000259" key="2">
    <source>
        <dbReference type="Pfam" id="PF00149"/>
    </source>
</evidence>
<dbReference type="EMBL" id="RBKS01000001">
    <property type="protein sequence ID" value="RKR74480.1"/>
    <property type="molecule type" value="Genomic_DNA"/>
</dbReference>
<dbReference type="GO" id="GO:0016787">
    <property type="term" value="F:hydrolase activity"/>
    <property type="evidence" value="ECO:0007669"/>
    <property type="project" value="InterPro"/>
</dbReference>
<dbReference type="SUPFAM" id="SSF56300">
    <property type="entry name" value="Metallo-dependent phosphatases"/>
    <property type="match status" value="1"/>
</dbReference>
<organism evidence="3 4">
    <name type="scientific">Frondihabitans australicus</name>
    <dbReference type="NCBI Taxonomy" id="386892"/>
    <lineage>
        <taxon>Bacteria</taxon>
        <taxon>Bacillati</taxon>
        <taxon>Actinomycetota</taxon>
        <taxon>Actinomycetes</taxon>
        <taxon>Micrococcales</taxon>
        <taxon>Microbacteriaceae</taxon>
        <taxon>Frondihabitans</taxon>
    </lineage>
</organism>
<keyword evidence="4" id="KW-1185">Reference proteome</keyword>
<proteinExistence type="predicted"/>
<sequence>MGSASSPADDESAPRDGGGQPDEAARPAPVPPVHPEGSTLERTLLRTDVGPNGFRYHDVAPGEPYVVHTYLGGEAGPDRAGTRRVLASFVHLTDVHIQDTQSPARVEYLDRALDVLPHTPFRAAYRTQEMLSTQVAEAAVLSIDALRVGPATGEPLAFAVSTGDATDNCQRNELRWAITLFDGGTVTPDSGRIGRFEGVADSSADHYDPHYWHPDGTPVDAIGGNDVYRAKKGFPVIPGLLDAAIRPFEATGLRMPWFTAHGNHDTLVAGNFPEWPYWRRQAVGASKLLGGPGVGARLTAIVRRVRRQPVRAWEARRRVSPDPERRLLSRRQIVAEHFDTTGLPVGHGFTAENRRAGTAYYVTDVPSAEGVRPVRMIVLDTVNPTGEADGSLDRKQFAWLKATLDADPSRLTMIVSHHTAATLKNRLQSPGRLLRNGFRGRVLGHEVVSALLERPQVVLWVTGHTHENVVTPHWRTAPDGSRDGGFWEVTTASQIDWPQQVRAIEIVDNRDGTLSIFGTVVDSAAATRWDGALDSPLALASLSRELAANDPQESPRTADPTVLVDVDGLRGSLGDRNVELIVPFPAGVEL</sequence>
<feature type="region of interest" description="Disordered" evidence="1">
    <location>
        <begin position="1"/>
        <end position="42"/>
    </location>
</feature>
<evidence type="ECO:0000256" key="1">
    <source>
        <dbReference type="SAM" id="MobiDB-lite"/>
    </source>
</evidence>